<evidence type="ECO:0000256" key="2">
    <source>
        <dbReference type="RuleBase" id="RU000441"/>
    </source>
</evidence>
<dbReference type="InterPro" id="IPR036969">
    <property type="entry name" value="Citrate_synthase_sf"/>
</dbReference>
<evidence type="ECO:0000256" key="3">
    <source>
        <dbReference type="SAM" id="MobiDB-lite"/>
    </source>
</evidence>
<dbReference type="PRINTS" id="PR00143">
    <property type="entry name" value="CITRTSNTHASE"/>
</dbReference>
<dbReference type="GO" id="GO:0005975">
    <property type="term" value="P:carbohydrate metabolic process"/>
    <property type="evidence" value="ECO:0007669"/>
    <property type="project" value="TreeGrafter"/>
</dbReference>
<dbReference type="Gene3D" id="1.10.580.10">
    <property type="entry name" value="Citrate Synthase, domain 1"/>
    <property type="match status" value="1"/>
</dbReference>
<keyword evidence="5" id="KW-1185">Reference proteome</keyword>
<dbReference type="GO" id="GO:0006099">
    <property type="term" value="P:tricarboxylic acid cycle"/>
    <property type="evidence" value="ECO:0007669"/>
    <property type="project" value="TreeGrafter"/>
</dbReference>
<evidence type="ECO:0000313" key="5">
    <source>
        <dbReference type="Proteomes" id="UP001177744"/>
    </source>
</evidence>
<reference evidence="4" key="1">
    <citation type="submission" date="2023-06" db="EMBL/GenBank/DDBJ databases">
        <title>Reference genome for the Northern bat (Eptesicus nilssonii), a most northern bat species.</title>
        <authorList>
            <person name="Laine V.N."/>
            <person name="Pulliainen A.T."/>
            <person name="Lilley T.M."/>
        </authorList>
    </citation>
    <scope>NUCLEOTIDE SEQUENCE</scope>
    <source>
        <strain evidence="4">BLF_Eptnil</strain>
        <tissue evidence="4">Kidney</tissue>
    </source>
</reference>
<dbReference type="PANTHER" id="PTHR11739">
    <property type="entry name" value="CITRATE SYNTHASE"/>
    <property type="match status" value="1"/>
</dbReference>
<dbReference type="Pfam" id="PF00285">
    <property type="entry name" value="Citrate_synt"/>
    <property type="match status" value="1"/>
</dbReference>
<protein>
    <recommendedName>
        <fullName evidence="2">Citrate synthase</fullName>
    </recommendedName>
</protein>
<gene>
    <name evidence="4" type="ORF">QTO34_013079</name>
</gene>
<dbReference type="PANTHER" id="PTHR11739:SF8">
    <property type="entry name" value="CITRATE SYNTHASE, MITOCHONDRIAL"/>
    <property type="match status" value="1"/>
</dbReference>
<comment type="pathway">
    <text evidence="1">Carbohydrate metabolism; tricarboxylic acid cycle; isocitrate from oxaloacetate: step 1/2.</text>
</comment>
<dbReference type="EMBL" id="JAULJE010000028">
    <property type="protein sequence ID" value="KAK1327573.1"/>
    <property type="molecule type" value="Genomic_DNA"/>
</dbReference>
<comment type="caution">
    <text evidence="4">The sequence shown here is derived from an EMBL/GenBank/DDBJ whole genome shotgun (WGS) entry which is preliminary data.</text>
</comment>
<accession>A0AA40HAI8</accession>
<organism evidence="4 5">
    <name type="scientific">Cnephaeus nilssonii</name>
    <name type="common">Northern bat</name>
    <name type="synonym">Eptesicus nilssonii</name>
    <dbReference type="NCBI Taxonomy" id="3371016"/>
    <lineage>
        <taxon>Eukaryota</taxon>
        <taxon>Metazoa</taxon>
        <taxon>Chordata</taxon>
        <taxon>Craniata</taxon>
        <taxon>Vertebrata</taxon>
        <taxon>Euteleostomi</taxon>
        <taxon>Mammalia</taxon>
        <taxon>Eutheria</taxon>
        <taxon>Laurasiatheria</taxon>
        <taxon>Chiroptera</taxon>
        <taxon>Yangochiroptera</taxon>
        <taxon>Vespertilionidae</taxon>
        <taxon>Cnephaeus</taxon>
    </lineage>
</organism>
<proteinExistence type="inferred from homology"/>
<dbReference type="GO" id="GO:0005759">
    <property type="term" value="C:mitochondrial matrix"/>
    <property type="evidence" value="ECO:0007669"/>
    <property type="project" value="TreeGrafter"/>
</dbReference>
<dbReference type="Proteomes" id="UP001177744">
    <property type="component" value="Unassembled WGS sequence"/>
</dbReference>
<keyword evidence="2" id="KW-0808">Transferase</keyword>
<dbReference type="InterPro" id="IPR016142">
    <property type="entry name" value="Citrate_synth-like_lrg_a-sub"/>
</dbReference>
<comment type="similarity">
    <text evidence="2">Belongs to the citrate synthase family.</text>
</comment>
<dbReference type="GO" id="GO:0046912">
    <property type="term" value="F:acyltransferase activity, acyl groups converted into alkyl on transfer"/>
    <property type="evidence" value="ECO:0007669"/>
    <property type="project" value="InterPro"/>
</dbReference>
<dbReference type="AlphaFoldDB" id="A0AA40HAI8"/>
<sequence length="282" mass="30631">MPEEPARAKTSGSSMGRQWWATALRTGCMSTRFHGYGIPECQKLLPRLRVGKPRRRASFGCWSGLYLPGWSPAGQLSHRLHPRPNAVQPVWTTDSRRDWSHNSTTLGYTDAQFTELMHLCLTIHSDQEGGNVSAHTSRLVSSALSDPCLSLAAATNGLAGPRHGLANQSVLVRLTHLQKEAGKGVSDERLRDYIWNTLSSGRAVPGCGHAVLRRTVLWHDSTVWGGTGTGGTGTAHLEPSPRLPSGEAKSMSTGGLMRFVDSKDKTGDWGWGGLNTRSERAL</sequence>
<evidence type="ECO:0000313" key="4">
    <source>
        <dbReference type="EMBL" id="KAK1327573.1"/>
    </source>
</evidence>
<evidence type="ECO:0000256" key="1">
    <source>
        <dbReference type="ARBA" id="ARBA00004751"/>
    </source>
</evidence>
<name>A0AA40HAI8_CNENI</name>
<dbReference type="InterPro" id="IPR002020">
    <property type="entry name" value="Citrate_synthase"/>
</dbReference>
<feature type="region of interest" description="Disordered" evidence="3">
    <location>
        <begin position="228"/>
        <end position="253"/>
    </location>
</feature>
<dbReference type="SUPFAM" id="SSF48256">
    <property type="entry name" value="Citrate synthase"/>
    <property type="match status" value="1"/>
</dbReference>